<evidence type="ECO:0000256" key="1">
    <source>
        <dbReference type="ARBA" id="ARBA00004370"/>
    </source>
</evidence>
<name>A0A836UXY4_VESVU</name>
<dbReference type="Proteomes" id="UP000614350">
    <property type="component" value="Unassembled WGS sequence"/>
</dbReference>
<feature type="transmembrane region" description="Helical" evidence="7">
    <location>
        <begin position="237"/>
        <end position="257"/>
    </location>
</feature>
<feature type="transmembrane region" description="Helical" evidence="7">
    <location>
        <begin position="135"/>
        <end position="155"/>
    </location>
</feature>
<dbReference type="GO" id="GO:0022857">
    <property type="term" value="F:transmembrane transporter activity"/>
    <property type="evidence" value="ECO:0007669"/>
    <property type="project" value="InterPro"/>
</dbReference>
<dbReference type="GO" id="GO:1904659">
    <property type="term" value="P:D-glucose transmembrane transport"/>
    <property type="evidence" value="ECO:0007669"/>
    <property type="project" value="TreeGrafter"/>
</dbReference>
<dbReference type="GO" id="GO:0016020">
    <property type="term" value="C:membrane"/>
    <property type="evidence" value="ECO:0007669"/>
    <property type="project" value="UniProtKB-SubCell"/>
</dbReference>
<dbReference type="Gene3D" id="1.20.1250.20">
    <property type="entry name" value="MFS general substrate transporter like domains"/>
    <property type="match status" value="3"/>
</dbReference>
<keyword evidence="9" id="KW-1185">Reference proteome</keyword>
<dbReference type="PANTHER" id="PTHR48023:SF4">
    <property type="entry name" value="D-XYLOSE-PROTON SYMPORTER-LIKE 2"/>
    <property type="match status" value="1"/>
</dbReference>
<reference evidence="8" key="1">
    <citation type="journal article" date="2020" name="G3 (Bethesda)">
        <title>High-Quality Assemblies for Three Invasive Social Wasps from the &lt;i&gt;Vespula&lt;/i&gt; Genus.</title>
        <authorList>
            <person name="Harrop T.W.R."/>
            <person name="Guhlin J."/>
            <person name="McLaughlin G.M."/>
            <person name="Permina E."/>
            <person name="Stockwell P."/>
            <person name="Gilligan J."/>
            <person name="Le Lec M.F."/>
            <person name="Gruber M.A.M."/>
            <person name="Quinn O."/>
            <person name="Lovegrove M."/>
            <person name="Duncan E.J."/>
            <person name="Remnant E.J."/>
            <person name="Van Eeckhoven J."/>
            <person name="Graham B."/>
            <person name="Knapp R.A."/>
            <person name="Langford K.W."/>
            <person name="Kronenberg Z."/>
            <person name="Press M.O."/>
            <person name="Eacker S.M."/>
            <person name="Wilson-Rankin E.E."/>
            <person name="Purcell J."/>
            <person name="Lester P.J."/>
            <person name="Dearden P.K."/>
        </authorList>
    </citation>
    <scope>NUCLEOTIDE SEQUENCE</scope>
    <source>
        <strain evidence="8">Marl-1</strain>
    </source>
</reference>
<evidence type="ECO:0000256" key="6">
    <source>
        <dbReference type="ARBA" id="ARBA00023136"/>
    </source>
</evidence>
<dbReference type="EMBL" id="JACSEA010000003">
    <property type="protein sequence ID" value="KAF7404844.1"/>
    <property type="molecule type" value="Genomic_DNA"/>
</dbReference>
<feature type="transmembrane region" description="Helical" evidence="7">
    <location>
        <begin position="207"/>
        <end position="231"/>
    </location>
</feature>
<comment type="caution">
    <text evidence="8">The sequence shown here is derived from an EMBL/GenBank/DDBJ whole genome shotgun (WGS) entry which is preliminary data.</text>
</comment>
<evidence type="ECO:0000256" key="5">
    <source>
        <dbReference type="ARBA" id="ARBA00022989"/>
    </source>
</evidence>
<keyword evidence="4 7" id="KW-0812">Transmembrane</keyword>
<comment type="subcellular location">
    <subcellularLocation>
        <location evidence="1">Membrane</location>
    </subcellularLocation>
</comment>
<feature type="transmembrane region" description="Helical" evidence="7">
    <location>
        <begin position="175"/>
        <end position="195"/>
    </location>
</feature>
<evidence type="ECO:0000256" key="7">
    <source>
        <dbReference type="SAM" id="Phobius"/>
    </source>
</evidence>
<keyword evidence="5 7" id="KW-1133">Transmembrane helix</keyword>
<feature type="transmembrane region" description="Helical" evidence="7">
    <location>
        <begin position="521"/>
        <end position="539"/>
    </location>
</feature>
<dbReference type="Pfam" id="PF00083">
    <property type="entry name" value="Sugar_tr"/>
    <property type="match status" value="2"/>
</dbReference>
<evidence type="ECO:0000313" key="9">
    <source>
        <dbReference type="Proteomes" id="UP000614350"/>
    </source>
</evidence>
<dbReference type="InterPro" id="IPR005828">
    <property type="entry name" value="MFS_sugar_transport-like"/>
</dbReference>
<proteinExistence type="inferred from homology"/>
<keyword evidence="3" id="KW-0813">Transport</keyword>
<evidence type="ECO:0000256" key="2">
    <source>
        <dbReference type="ARBA" id="ARBA00007004"/>
    </source>
</evidence>
<accession>A0A836UXY4</accession>
<feature type="transmembrane region" description="Helical" evidence="7">
    <location>
        <begin position="355"/>
        <end position="377"/>
    </location>
</feature>
<dbReference type="AlphaFoldDB" id="A0A836UXY4"/>
<feature type="transmembrane region" description="Helical" evidence="7">
    <location>
        <begin position="489"/>
        <end position="509"/>
    </location>
</feature>
<gene>
    <name evidence="8" type="ORF">HZH66_003750</name>
</gene>
<dbReference type="InterPro" id="IPR050820">
    <property type="entry name" value="MFS_Sugar_Transporter"/>
</dbReference>
<dbReference type="SUPFAM" id="SSF103473">
    <property type="entry name" value="MFS general substrate transporter"/>
    <property type="match status" value="1"/>
</dbReference>
<feature type="transmembrane region" description="Helical" evidence="7">
    <location>
        <begin position="284"/>
        <end position="302"/>
    </location>
</feature>
<evidence type="ECO:0000256" key="3">
    <source>
        <dbReference type="ARBA" id="ARBA00022448"/>
    </source>
</evidence>
<feature type="transmembrane region" description="Helical" evidence="7">
    <location>
        <begin position="327"/>
        <end position="348"/>
    </location>
</feature>
<evidence type="ECO:0000256" key="4">
    <source>
        <dbReference type="ARBA" id="ARBA00022692"/>
    </source>
</evidence>
<dbReference type="PANTHER" id="PTHR48023">
    <property type="entry name" value="D-XYLOSE-PROTON SYMPORTER-LIKE 2"/>
    <property type="match status" value="1"/>
</dbReference>
<dbReference type="InterPro" id="IPR036259">
    <property type="entry name" value="MFS_trans_sf"/>
</dbReference>
<comment type="similarity">
    <text evidence="2">Belongs to the major facilitator superfamily. Sugar transporter (TC 2.A.1.1) family. Glucose transporter subfamily.</text>
</comment>
<sequence length="594" mass="66006">MDMATTSDEDSPMYELYNDNQAFLRNEYNPSAIDSITEGASTGRDYASQRAAQGGGGIATTREARISTNLTSKMSDEEDTTILLNHGNNNIESIANKSVNEDYQCILERNLKKQNPKQYDNLIPLQNITSRNQNILISIVALLAGIAFGCDMSIIKPMAPFIKNEFELNCFEINLLIGIWFMGALLGGLTGGIAIDSFGRRWTMILMLMFLIFGAAVGFLMTIIAAIFITLDHQWRFSLGIIVVPALIACITTVLFLQKSPPFLLLKRAKNVISKTTSKGSKHTIFEILSIMVFMMILQQTTGREQVLYYAPRLFVLLGICPNTAEVTALISLGIVKIFSTILSLVIVEKCGRRTALITSATICMTTISLLSLLATIDRGSYNIDIEDTHCKRIAEKNIQNIIPIGSPPPFPLLPTPLAVIESTPETWTQIKASCENQSVVFSEGFTNGLRILAVTTLLVYEAAYTLGLGPVPLLNLSEFFPVSIRGKCASFAITVMWTTHILTIETVNKIIRSMTLAGSYLFYSFMCLITIFYIFLFIPETKGKSLHQIAQELNKISIVTRLCKNVYSLPLICHIKWIKKYENTTNKKQSILI</sequence>
<evidence type="ECO:0000313" key="8">
    <source>
        <dbReference type="EMBL" id="KAF7404844.1"/>
    </source>
</evidence>
<protein>
    <submittedName>
        <fullName evidence="8">Uncharacterized protein</fullName>
    </submittedName>
</protein>
<organism evidence="8 9">
    <name type="scientific">Vespula vulgaris</name>
    <name type="common">Yellow jacket</name>
    <name type="synonym">Wasp</name>
    <dbReference type="NCBI Taxonomy" id="7454"/>
    <lineage>
        <taxon>Eukaryota</taxon>
        <taxon>Metazoa</taxon>
        <taxon>Ecdysozoa</taxon>
        <taxon>Arthropoda</taxon>
        <taxon>Hexapoda</taxon>
        <taxon>Insecta</taxon>
        <taxon>Pterygota</taxon>
        <taxon>Neoptera</taxon>
        <taxon>Endopterygota</taxon>
        <taxon>Hymenoptera</taxon>
        <taxon>Apocrita</taxon>
        <taxon>Aculeata</taxon>
        <taxon>Vespoidea</taxon>
        <taxon>Vespidae</taxon>
        <taxon>Vespinae</taxon>
        <taxon>Vespula</taxon>
    </lineage>
</organism>
<keyword evidence="6 7" id="KW-0472">Membrane</keyword>